<dbReference type="RefSeq" id="WP_220751430.1">
    <property type="nucleotide sequence ID" value="NZ_BPLL01000015.1"/>
</dbReference>
<dbReference type="Pfam" id="PF01520">
    <property type="entry name" value="Amidase_3"/>
    <property type="match status" value="1"/>
</dbReference>
<gene>
    <name evidence="5" type="ORF">LNP07_03715</name>
</gene>
<evidence type="ECO:0000313" key="5">
    <source>
        <dbReference type="EMBL" id="MCK8624617.1"/>
    </source>
</evidence>
<dbReference type="InterPro" id="IPR003646">
    <property type="entry name" value="SH3-like_bac-type"/>
</dbReference>
<evidence type="ECO:0000313" key="6">
    <source>
        <dbReference type="Proteomes" id="UP001522905"/>
    </source>
</evidence>
<feature type="transmembrane region" description="Helical" evidence="3">
    <location>
        <begin position="17"/>
        <end position="39"/>
    </location>
</feature>
<dbReference type="Gene3D" id="3.40.630.40">
    <property type="entry name" value="Zn-dependent exopeptidases"/>
    <property type="match status" value="1"/>
</dbReference>
<comment type="caution">
    <text evidence="5">The sequence shown here is derived from an EMBL/GenBank/DDBJ whole genome shotgun (WGS) entry which is preliminary data.</text>
</comment>
<keyword evidence="3" id="KW-0472">Membrane</keyword>
<dbReference type="SMART" id="SM00646">
    <property type="entry name" value="Ami_3"/>
    <property type="match status" value="1"/>
</dbReference>
<dbReference type="SMART" id="SM00287">
    <property type="entry name" value="SH3b"/>
    <property type="match status" value="1"/>
</dbReference>
<name>A0ABT0I1M1_9LACO</name>
<dbReference type="SUPFAM" id="SSF53187">
    <property type="entry name" value="Zn-dependent exopeptidases"/>
    <property type="match status" value="1"/>
</dbReference>
<proteinExistence type="predicted"/>
<sequence>MLNNAWKKFIHVSKTNWIIRTIVAILIIILFTISLIRFLSIPKVESQNLNIRKNPSPYAKVIGNVERGQSLHVIKKNKNTGWWKIKINNQKGWVASWLINKEKYNAKNSDNIAETTIVLDPGHGGSDAGTLSAEDDKMEKVYTLKTALKVYHELQNLNANVLLTRDSDKYVPLANRAYLSYASKANLFISFHFNSSNGMYNANGYQVFKYHKNADTFANIIDKKFENLPMENRKVDFGNYYVLRNNTQPAVLLEMGFMDNTHDFKLIKSDAYQQKIASDVRMAVQEYFKD</sequence>
<reference evidence="5 6" key="1">
    <citation type="submission" date="2021-11" db="EMBL/GenBank/DDBJ databases">
        <title>Comparative genomics of bee honey and flower isolates.</title>
        <authorList>
            <person name="Bechtner J.D."/>
            <person name="Gallus M.K."/>
            <person name="Ehrmann M."/>
        </authorList>
    </citation>
    <scope>NUCLEOTIDE SEQUENCE [LARGE SCALE GENOMIC DNA]</scope>
    <source>
        <strain evidence="5 6">M161</strain>
    </source>
</reference>
<dbReference type="EMBL" id="JAJIAO010000002">
    <property type="protein sequence ID" value="MCK8624617.1"/>
    <property type="molecule type" value="Genomic_DNA"/>
</dbReference>
<keyword evidence="1" id="KW-0378">Hydrolase</keyword>
<organism evidence="5 6">
    <name type="scientific">Apilactobacillus xinyiensis</name>
    <dbReference type="NCBI Taxonomy" id="2841032"/>
    <lineage>
        <taxon>Bacteria</taxon>
        <taxon>Bacillati</taxon>
        <taxon>Bacillota</taxon>
        <taxon>Bacilli</taxon>
        <taxon>Lactobacillales</taxon>
        <taxon>Lactobacillaceae</taxon>
        <taxon>Apilactobacillus</taxon>
    </lineage>
</organism>
<dbReference type="InterPro" id="IPR002508">
    <property type="entry name" value="MurNAc-LAA_cat"/>
</dbReference>
<dbReference type="PROSITE" id="PS51781">
    <property type="entry name" value="SH3B"/>
    <property type="match status" value="1"/>
</dbReference>
<dbReference type="PANTHER" id="PTHR30404">
    <property type="entry name" value="N-ACETYLMURAMOYL-L-ALANINE AMIDASE"/>
    <property type="match status" value="1"/>
</dbReference>
<evidence type="ECO:0000256" key="3">
    <source>
        <dbReference type="SAM" id="Phobius"/>
    </source>
</evidence>
<protein>
    <submittedName>
        <fullName evidence="5">N-acetylmuramoyl-L-alanine amidase</fullName>
    </submittedName>
</protein>
<dbReference type="PANTHER" id="PTHR30404:SF0">
    <property type="entry name" value="N-ACETYLMURAMOYL-L-ALANINE AMIDASE AMIC"/>
    <property type="match status" value="1"/>
</dbReference>
<evidence type="ECO:0000256" key="2">
    <source>
        <dbReference type="ARBA" id="ARBA00023316"/>
    </source>
</evidence>
<evidence type="ECO:0000259" key="4">
    <source>
        <dbReference type="PROSITE" id="PS51781"/>
    </source>
</evidence>
<dbReference type="Gene3D" id="2.30.30.40">
    <property type="entry name" value="SH3 Domains"/>
    <property type="match status" value="1"/>
</dbReference>
<accession>A0ABT0I1M1</accession>
<evidence type="ECO:0000256" key="1">
    <source>
        <dbReference type="ARBA" id="ARBA00022801"/>
    </source>
</evidence>
<keyword evidence="3" id="KW-1133">Transmembrane helix</keyword>
<dbReference type="InterPro" id="IPR036028">
    <property type="entry name" value="SH3-like_dom_sf"/>
</dbReference>
<dbReference type="InterPro" id="IPR050695">
    <property type="entry name" value="N-acetylmuramoyl_amidase_3"/>
</dbReference>
<keyword evidence="2" id="KW-0961">Cell wall biogenesis/degradation</keyword>
<dbReference type="Pfam" id="PF08239">
    <property type="entry name" value="SH3_3"/>
    <property type="match status" value="1"/>
</dbReference>
<keyword evidence="6" id="KW-1185">Reference proteome</keyword>
<dbReference type="CDD" id="cd02696">
    <property type="entry name" value="MurNAc-LAA"/>
    <property type="match status" value="1"/>
</dbReference>
<dbReference type="SUPFAM" id="SSF50044">
    <property type="entry name" value="SH3-domain"/>
    <property type="match status" value="1"/>
</dbReference>
<keyword evidence="3" id="KW-0812">Transmembrane</keyword>
<feature type="domain" description="SH3b" evidence="4">
    <location>
        <begin position="39"/>
        <end position="102"/>
    </location>
</feature>
<dbReference type="Proteomes" id="UP001522905">
    <property type="component" value="Unassembled WGS sequence"/>
</dbReference>